<dbReference type="Gene3D" id="3.90.1850.10">
    <property type="entry name" value="RNA-directed RNA polymerase lambda-3"/>
    <property type="match status" value="1"/>
</dbReference>
<evidence type="ECO:0000256" key="1">
    <source>
        <dbReference type="SAM" id="MobiDB-lite"/>
    </source>
</evidence>
<dbReference type="EMBL" id="OR378266">
    <property type="protein sequence ID" value="WNH14481.1"/>
    <property type="molecule type" value="Genomic_RNA"/>
</dbReference>
<gene>
    <name evidence="3" type="primary">orf1</name>
</gene>
<protein>
    <submittedName>
        <fullName evidence="3">RNA-dependent RNA polymerase</fullName>
    </submittedName>
</protein>
<sequence>MDDSHFLRIVSENAEKYDKRLKDKQKTLQNRIDKQMSKINKDDKKTKTEGTVQEHKDRKRTLTDVEIANIVDEFKQRLCSTKLATKAFLENIDLVRNIFIGQEFLTKTNISQFIDAGAKMLSYSTDMILLTTSELHLPLFEFRIPVDEISRDLHSILNPWKVFDLEGFGLNLTLTLSINPKKRYLLNWDIVTVLNQLVKMKKESNLSELDANLKYRILKGVFLMFTKLSNQHRFGSFETQMLSIFQSKQKLSGEQMLVNLPKEIKKSKTQKRGVDLVCWQYLCHILNHYRGIPFYLKKFDKTGSVSVLEEGIIFHGTKPISGCLPGVLHALLNGCLAELLGDFTTETAKIYAKHVCACGSESIYQTQIETKSVFRSWTKLAFDRVGYVLVNNFTENMEMTDQKIEFIDEEFWMDDDEKSNLLSSVKKLPIYYKNFVASQLKIIETRRAQGMKTFDQYKKENFNQSIDYKECLELLTHCVNSTEHLRWIVMTSLSISNFGLYNKTSLLLEYEKSVGTKIVKSVEKAEPVISLITPSGKSIPLQMKWSNKVLAQLSELFNEKWYDIILNDYNDIVNFESRFVTYLTNKSGGIKSEEPTLSKELKGISNARIIAFALNFSSYYDEPEFVKMIMRMGKCAIRFQIDRRARIIVIVPNAIQTNELFLLLAFNSIKKHPEAGLKMAVGKQVGNLLDAKIQMSHSGRVNDLKNSGDMKGMDAHTIPTITQFLRYKVIDVMLQIKNDISRGKSSGYFFSQDKEYDIFRHEVAYDGRDKLWMKGIAVHAAKVLFYMYNMTMELSDDFFGRSMDVSDHTFQSGFFGTSAQHTMLIDLVITYCLRRFYTKAENKNVQLVHSIMGDDIFEVIKNGNLFKDIVKEWLKFRNDTFKELNYEEEVDISRIYGVFLQQAALLGCYVPFSPRVSLFCDERTETQKRNPVDVIKIALDVLVTRGQRAYGIDNMTGIGYSIWNSYRNCKYMLEDKGLQLVNKMVKSTEFRDLDFITVNSRDKSLTMLYPFVLIMCAPIGWPMLSFSLRLYGRDDVIFRAKSVTSPSGDVAIININQMFYMSEHIHMLNISEFIKDNKQISQVKVDDEYINWDDRHSWLFTISEHILKFKRLRRLTETRKDVLGQGDIDVMTHNLNTFLNKDMLAQSFSSSNRLIEAGIKVPSSLLYINHSRTKIEQSLAVRSESLEEKTLIDSYFLQHISKYSRRPKSTQDKNLHYLCAIRPRIYFDYEYAQYKEDFIEPSNDSVLNLILPVLPGYHRHSAYAKLLRYTTLPSTLDRNISGILGELTGSLGASFDVESAIEFGGYVSSINHELLTDAAVAIGIPTKFIDRYVKLVENYLESNFNVKYHSIFQSVKYFGLSGNLSHFGKHVKYDSELLKFSGFKGFEKFNNVFARDLIFSNVDDLNDRILHIEYSIYSLLTIMTRGSLKYFDQHLHRLFAPQILYSPDDSEMVISEL</sequence>
<accession>A0AA95Z5J1</accession>
<dbReference type="InterPro" id="IPR054002">
    <property type="entry name" value="RdRP_C"/>
</dbReference>
<keyword evidence="3" id="KW-0548">Nucleotidyltransferase</keyword>
<keyword evidence="3" id="KW-0696">RNA-directed RNA polymerase</keyword>
<dbReference type="GO" id="GO:0003968">
    <property type="term" value="F:RNA-directed RNA polymerase activity"/>
    <property type="evidence" value="ECO:0007669"/>
    <property type="project" value="UniProtKB-KW"/>
</dbReference>
<name>A0AA95Z5J1_9REOV</name>
<proteinExistence type="predicted"/>
<dbReference type="Pfam" id="PF22212">
    <property type="entry name" value="CPV_RdRP_pol_dom"/>
    <property type="match status" value="1"/>
</dbReference>
<keyword evidence="3" id="KW-0808">Transferase</keyword>
<evidence type="ECO:0000313" key="3">
    <source>
        <dbReference type="EMBL" id="WNH14481.1"/>
    </source>
</evidence>
<feature type="domain" description="RNA-directed RNA polymerase C-terminal" evidence="2">
    <location>
        <begin position="1096"/>
        <end position="1221"/>
    </location>
</feature>
<organism evidence="3">
    <name type="scientific">Physostegia virginiana fijivirus</name>
    <dbReference type="NCBI Taxonomy" id="3075966"/>
    <lineage>
        <taxon>Viruses</taxon>
        <taxon>Riboviria</taxon>
        <taxon>Orthornavirae</taxon>
        <taxon>Duplornaviricota</taxon>
        <taxon>Resentoviricetes</taxon>
        <taxon>Reovirales</taxon>
        <taxon>Spinareoviridae</taxon>
        <taxon>Fijivirus</taxon>
    </lineage>
</organism>
<dbReference type="Pfam" id="PF22213">
    <property type="entry name" value="CPV_RdRP_C"/>
    <property type="match status" value="1"/>
</dbReference>
<evidence type="ECO:0000259" key="2">
    <source>
        <dbReference type="Pfam" id="PF22213"/>
    </source>
</evidence>
<reference evidence="3" key="1">
    <citation type="submission" date="2023-08" db="EMBL/GenBank/DDBJ databases">
        <title>Identification of viral pathogens in a Physostegia virginiana plant by high-throughput sequencing.</title>
        <authorList>
            <person name="Dong J."/>
            <person name="Fu S."/>
            <person name="Chen Y."/>
            <person name="Cao M."/>
            <person name="Zhou X."/>
            <person name="Wu J."/>
        </authorList>
    </citation>
    <scope>NUCLEOTIDE SEQUENCE</scope>
    <source>
        <strain evidence="3">Beijing</strain>
    </source>
</reference>
<feature type="region of interest" description="Disordered" evidence="1">
    <location>
        <begin position="28"/>
        <end position="54"/>
    </location>
</feature>